<evidence type="ECO:0000313" key="2">
    <source>
        <dbReference type="Proteomes" id="UP000821865"/>
    </source>
</evidence>
<evidence type="ECO:0000313" key="1">
    <source>
        <dbReference type="EMBL" id="KAH7977502.1"/>
    </source>
</evidence>
<reference evidence="1" key="1">
    <citation type="submission" date="2020-05" db="EMBL/GenBank/DDBJ databases">
        <title>Large-scale comparative analyses of tick genomes elucidate their genetic diversity and vector capacities.</title>
        <authorList>
            <person name="Jia N."/>
            <person name="Wang J."/>
            <person name="Shi W."/>
            <person name="Du L."/>
            <person name="Sun Y."/>
            <person name="Zhan W."/>
            <person name="Jiang J."/>
            <person name="Wang Q."/>
            <person name="Zhang B."/>
            <person name="Ji P."/>
            <person name="Sakyi L.B."/>
            <person name="Cui X."/>
            <person name="Yuan T."/>
            <person name="Jiang B."/>
            <person name="Yang W."/>
            <person name="Lam T.T.-Y."/>
            <person name="Chang Q."/>
            <person name="Ding S."/>
            <person name="Wang X."/>
            <person name="Zhu J."/>
            <person name="Ruan X."/>
            <person name="Zhao L."/>
            <person name="Wei J."/>
            <person name="Que T."/>
            <person name="Du C."/>
            <person name="Cheng J."/>
            <person name="Dai P."/>
            <person name="Han X."/>
            <person name="Huang E."/>
            <person name="Gao Y."/>
            <person name="Liu J."/>
            <person name="Shao H."/>
            <person name="Ye R."/>
            <person name="Li L."/>
            <person name="Wei W."/>
            <person name="Wang X."/>
            <person name="Wang C."/>
            <person name="Yang T."/>
            <person name="Huo Q."/>
            <person name="Li W."/>
            <person name="Guo W."/>
            <person name="Chen H."/>
            <person name="Zhou L."/>
            <person name="Ni X."/>
            <person name="Tian J."/>
            <person name="Zhou Y."/>
            <person name="Sheng Y."/>
            <person name="Liu T."/>
            <person name="Pan Y."/>
            <person name="Xia L."/>
            <person name="Li J."/>
            <person name="Zhao F."/>
            <person name="Cao W."/>
        </authorList>
    </citation>
    <scope>NUCLEOTIDE SEQUENCE</scope>
    <source>
        <strain evidence="1">Dsil-2018</strain>
    </source>
</reference>
<protein>
    <submittedName>
        <fullName evidence="1">Uncharacterized protein</fullName>
    </submittedName>
</protein>
<organism evidence="1 2">
    <name type="scientific">Dermacentor silvarum</name>
    <name type="common">Tick</name>
    <dbReference type="NCBI Taxonomy" id="543639"/>
    <lineage>
        <taxon>Eukaryota</taxon>
        <taxon>Metazoa</taxon>
        <taxon>Ecdysozoa</taxon>
        <taxon>Arthropoda</taxon>
        <taxon>Chelicerata</taxon>
        <taxon>Arachnida</taxon>
        <taxon>Acari</taxon>
        <taxon>Parasitiformes</taxon>
        <taxon>Ixodida</taxon>
        <taxon>Ixodoidea</taxon>
        <taxon>Ixodidae</taxon>
        <taxon>Rhipicephalinae</taxon>
        <taxon>Dermacentor</taxon>
    </lineage>
</organism>
<sequence length="111" mass="12249">MRDCAKVDLSLRGPGKCIDAVSKKGTQPVSYGGSKQTQNFKDSLGDFRRGFMIAAVTPSKLRYLEACNTLNYAERAVQMKTQDNKNVLNANGHISVCSALIEEYKEEVESI</sequence>
<dbReference type="Proteomes" id="UP000821865">
    <property type="component" value="Chromosome 1"/>
</dbReference>
<comment type="caution">
    <text evidence="1">The sequence shown here is derived from an EMBL/GenBank/DDBJ whole genome shotgun (WGS) entry which is preliminary data.</text>
</comment>
<name>A0ACB8DSE0_DERSI</name>
<proteinExistence type="predicted"/>
<accession>A0ACB8DSE0</accession>
<gene>
    <name evidence="1" type="ORF">HPB49_002024</name>
</gene>
<dbReference type="EMBL" id="CM023470">
    <property type="protein sequence ID" value="KAH7977502.1"/>
    <property type="molecule type" value="Genomic_DNA"/>
</dbReference>
<keyword evidence="2" id="KW-1185">Reference proteome</keyword>